<dbReference type="SMART" id="SM00737">
    <property type="entry name" value="ML"/>
    <property type="match status" value="2"/>
</dbReference>
<protein>
    <recommendedName>
        <fullName evidence="4">Phosphatidylglycerol/phosphatidylinositol transfer protein</fullName>
    </recommendedName>
</protein>
<dbReference type="InterPro" id="IPR033917">
    <property type="entry name" value="ML_PG-PI_TP"/>
</dbReference>
<evidence type="ECO:0000256" key="6">
    <source>
        <dbReference type="ARBA" id="ARBA00022729"/>
    </source>
</evidence>
<name>A0A4T0HUN9_WALIC</name>
<dbReference type="PANTHER" id="PTHR11306">
    <property type="entry name" value="NIEMANN PICK TYPE C2 PROTEIN NPC2-RELATED"/>
    <property type="match status" value="1"/>
</dbReference>
<dbReference type="InterPro" id="IPR039670">
    <property type="entry name" value="NPC2-like"/>
</dbReference>
<dbReference type="Proteomes" id="UP000306954">
    <property type="component" value="Unassembled WGS sequence"/>
</dbReference>
<organism evidence="10 11">
    <name type="scientific">Wallemia ichthyophaga</name>
    <dbReference type="NCBI Taxonomy" id="245174"/>
    <lineage>
        <taxon>Eukaryota</taxon>
        <taxon>Fungi</taxon>
        <taxon>Dikarya</taxon>
        <taxon>Basidiomycota</taxon>
        <taxon>Wallemiomycotina</taxon>
        <taxon>Wallemiomycetes</taxon>
        <taxon>Wallemiales</taxon>
        <taxon>Wallemiaceae</taxon>
        <taxon>Wallemia</taxon>
    </lineage>
</organism>
<keyword evidence="7" id="KW-0445">Lipid transport</keyword>
<dbReference type="SUPFAM" id="SSF81296">
    <property type="entry name" value="E set domains"/>
    <property type="match status" value="2"/>
</dbReference>
<proteinExistence type="inferred from homology"/>
<evidence type="ECO:0000256" key="4">
    <source>
        <dbReference type="ARBA" id="ARBA00016056"/>
    </source>
</evidence>
<keyword evidence="5" id="KW-0813">Transport</keyword>
<reference evidence="10 11" key="1">
    <citation type="submission" date="2019-03" db="EMBL/GenBank/DDBJ databases">
        <title>Sequencing 23 genomes of Wallemia ichthyophaga.</title>
        <authorList>
            <person name="Gostincar C."/>
        </authorList>
    </citation>
    <scope>NUCLEOTIDE SEQUENCE [LARGE SCALE GENOMIC DNA]</scope>
    <source>
        <strain evidence="10 11">EXF-8621</strain>
    </source>
</reference>
<gene>
    <name evidence="10" type="ORF">E3P90_03341</name>
</gene>
<feature type="chain" id="PRO_5030101496" description="Phosphatidylglycerol/phosphatidylinositol transfer protein" evidence="8">
    <location>
        <begin position="18"/>
        <end position="320"/>
    </location>
</feature>
<comment type="subunit">
    <text evidence="3">Monomer.</text>
</comment>
<keyword evidence="6 8" id="KW-0732">Signal</keyword>
<evidence type="ECO:0000256" key="1">
    <source>
        <dbReference type="ARBA" id="ARBA00002053"/>
    </source>
</evidence>
<feature type="domain" description="MD-2-related lipid-recognition" evidence="9">
    <location>
        <begin position="197"/>
        <end position="306"/>
    </location>
</feature>
<evidence type="ECO:0000313" key="11">
    <source>
        <dbReference type="Proteomes" id="UP000306954"/>
    </source>
</evidence>
<evidence type="ECO:0000259" key="9">
    <source>
        <dbReference type="SMART" id="SM00737"/>
    </source>
</evidence>
<evidence type="ECO:0000256" key="8">
    <source>
        <dbReference type="SAM" id="SignalP"/>
    </source>
</evidence>
<evidence type="ECO:0000256" key="5">
    <source>
        <dbReference type="ARBA" id="ARBA00022448"/>
    </source>
</evidence>
<comment type="similarity">
    <text evidence="2">Belongs to the NPC2 family.</text>
</comment>
<dbReference type="Gene3D" id="2.70.220.10">
    <property type="entry name" value="Ganglioside GM2 activator"/>
    <property type="match status" value="2"/>
</dbReference>
<dbReference type="InterPro" id="IPR014756">
    <property type="entry name" value="Ig_E-set"/>
</dbReference>
<dbReference type="GO" id="GO:0032934">
    <property type="term" value="F:sterol binding"/>
    <property type="evidence" value="ECO:0007669"/>
    <property type="project" value="InterPro"/>
</dbReference>
<evidence type="ECO:0000313" key="10">
    <source>
        <dbReference type="EMBL" id="TIB09287.1"/>
    </source>
</evidence>
<dbReference type="GO" id="GO:0032366">
    <property type="term" value="P:intracellular sterol transport"/>
    <property type="evidence" value="ECO:0007669"/>
    <property type="project" value="InterPro"/>
</dbReference>
<comment type="caution">
    <text evidence="10">The sequence shown here is derived from an EMBL/GenBank/DDBJ whole genome shotgun (WGS) entry which is preliminary data.</text>
</comment>
<dbReference type="PANTHER" id="PTHR11306:SF0">
    <property type="entry name" value="PHOSPHATIDYLGLYCEROL_PHOSPHATIDYLINOSITOL TRANSFER PROTEIN"/>
    <property type="match status" value="1"/>
</dbReference>
<evidence type="ECO:0000256" key="7">
    <source>
        <dbReference type="ARBA" id="ARBA00023055"/>
    </source>
</evidence>
<feature type="signal peptide" evidence="8">
    <location>
        <begin position="1"/>
        <end position="17"/>
    </location>
</feature>
<comment type="function">
    <text evidence="1">Catalyzes the intermembrane transfer of phosphatidylglycerol and phosphatidylinositol.</text>
</comment>
<evidence type="ECO:0000256" key="3">
    <source>
        <dbReference type="ARBA" id="ARBA00011245"/>
    </source>
</evidence>
<accession>A0A4T0HUN9</accession>
<dbReference type="InterPro" id="IPR036846">
    <property type="entry name" value="GM2-AP_sf"/>
</dbReference>
<dbReference type="AlphaFoldDB" id="A0A4T0HUN9"/>
<evidence type="ECO:0000256" key="2">
    <source>
        <dbReference type="ARBA" id="ARBA00006370"/>
    </source>
</evidence>
<dbReference type="CDD" id="cd00917">
    <property type="entry name" value="PG-PI_TP"/>
    <property type="match status" value="1"/>
</dbReference>
<dbReference type="EMBL" id="SPOF01000044">
    <property type="protein sequence ID" value="TIB09287.1"/>
    <property type="molecule type" value="Genomic_DNA"/>
</dbReference>
<feature type="domain" description="MD-2-related lipid-recognition" evidence="9">
    <location>
        <begin position="56"/>
        <end position="178"/>
    </location>
</feature>
<sequence length="320" mass="34653">MKLKGILVLAVTAPVAAFISEYDYNYLDVLSFDESVLYLGDDTTANDVKPLSKWSWSDCGDVEDALKLSKLDVSPDPPQSGRNLTIDAAGTVNRYIAEGAYADVAVKLGYITLYSTRYDLCKEAHNADAQIQCPVEKGERAIKQNIQLPSHIPPAAYTLQVRANTVDDTPLAWLLASVAHSQTVSTSTPVQTKVKEIKDCGTSSAITFQDATGDNIQNITMNVSEQVDSATLTYAIVEQGFKLLSFDGDFCTYLSKSGISCPVSQGSYELDVTNDSDIINSSQSNYTINMDIHNGDTELGCADISFEVPQSPVSVTNLNN</sequence>
<dbReference type="InterPro" id="IPR003172">
    <property type="entry name" value="ML_dom"/>
</dbReference>
<dbReference type="Pfam" id="PF02221">
    <property type="entry name" value="E1_DerP2_DerF2"/>
    <property type="match status" value="2"/>
</dbReference>